<organism evidence="2 3">
    <name type="scientific">Haematococcus lacustris</name>
    <name type="common">Green alga</name>
    <name type="synonym">Haematococcus pluvialis</name>
    <dbReference type="NCBI Taxonomy" id="44745"/>
    <lineage>
        <taxon>Eukaryota</taxon>
        <taxon>Viridiplantae</taxon>
        <taxon>Chlorophyta</taxon>
        <taxon>core chlorophytes</taxon>
        <taxon>Chlorophyceae</taxon>
        <taxon>CS clade</taxon>
        <taxon>Chlamydomonadales</taxon>
        <taxon>Haematococcaceae</taxon>
        <taxon>Haematococcus</taxon>
    </lineage>
</organism>
<proteinExistence type="predicted"/>
<comment type="caution">
    <text evidence="2">The sequence shown here is derived from an EMBL/GenBank/DDBJ whole genome shotgun (WGS) entry which is preliminary data.</text>
</comment>
<sequence>NCNISKPPNPPTEKAPLGYDSPTLQTLPGSNREEYVLIYDVRMKFSHEQIMDRGAPFIHGWSQGDPRVVGCHAQPLLPLLLRHLDARLAHLVPVYHSFMYGLLKHQLEWFMSADGLHIEVRREIVKRGAAIQSPSDLGRDLGDIANRTGWRMEDYKHWYVHFSPIVLRGNLLPEPYRGLWTALEGAMLHYLTPGSENSATPAGMEAGYAHLRTYAARLERYRRDPKLSAAHGDNKDKLSVPTDQVCPNLHTTGCRLFMQESNVGRTYLFGELWIERDLHDLKSITTSGIPGAQLDAHIAMRVAGHNASKRLLDRAEPE</sequence>
<evidence type="ECO:0000256" key="1">
    <source>
        <dbReference type="SAM" id="MobiDB-lite"/>
    </source>
</evidence>
<keyword evidence="3" id="KW-1185">Reference proteome</keyword>
<accession>A0A6A0AL63</accession>
<evidence type="ECO:0000313" key="3">
    <source>
        <dbReference type="Proteomes" id="UP000485058"/>
    </source>
</evidence>
<reference evidence="2 3" key="1">
    <citation type="submission" date="2020-02" db="EMBL/GenBank/DDBJ databases">
        <title>Draft genome sequence of Haematococcus lacustris strain NIES-144.</title>
        <authorList>
            <person name="Morimoto D."/>
            <person name="Nakagawa S."/>
            <person name="Yoshida T."/>
            <person name="Sawayama S."/>
        </authorList>
    </citation>
    <scope>NUCLEOTIDE SEQUENCE [LARGE SCALE GENOMIC DNA]</scope>
    <source>
        <strain evidence="2 3">NIES-144</strain>
    </source>
</reference>
<feature type="non-terminal residue" evidence="2">
    <location>
        <position position="1"/>
    </location>
</feature>
<protein>
    <submittedName>
        <fullName evidence="2">Uncharacterized protein</fullName>
    </submittedName>
</protein>
<gene>
    <name evidence="2" type="ORF">HaLaN_32552</name>
</gene>
<dbReference type="EMBL" id="BLLF01008010">
    <property type="protein sequence ID" value="GFH33215.1"/>
    <property type="molecule type" value="Genomic_DNA"/>
</dbReference>
<evidence type="ECO:0000313" key="2">
    <source>
        <dbReference type="EMBL" id="GFH33215.1"/>
    </source>
</evidence>
<name>A0A6A0AL63_HAELA</name>
<feature type="non-terminal residue" evidence="2">
    <location>
        <position position="318"/>
    </location>
</feature>
<feature type="region of interest" description="Disordered" evidence="1">
    <location>
        <begin position="1"/>
        <end position="23"/>
    </location>
</feature>
<dbReference type="Proteomes" id="UP000485058">
    <property type="component" value="Unassembled WGS sequence"/>
</dbReference>
<dbReference type="AlphaFoldDB" id="A0A6A0AL63"/>